<dbReference type="PANTHER" id="PTHR37308:SF1">
    <property type="entry name" value="POLYPRENYL-PHOSPHATE TRANSPORTER"/>
    <property type="match status" value="1"/>
</dbReference>
<accession>A0ABQ2LSD6</accession>
<feature type="transmembrane region" description="Helical" evidence="2">
    <location>
        <begin position="201"/>
        <end position="222"/>
    </location>
</feature>
<dbReference type="Proteomes" id="UP000642509">
    <property type="component" value="Unassembled WGS sequence"/>
</dbReference>
<dbReference type="EMBL" id="BMLQ01000002">
    <property type="protein sequence ID" value="GGO42604.1"/>
    <property type="molecule type" value="Genomic_DNA"/>
</dbReference>
<dbReference type="PANTHER" id="PTHR37308">
    <property type="entry name" value="INTEGRAL MEMBRANE PROTEIN"/>
    <property type="match status" value="1"/>
</dbReference>
<dbReference type="RefSeq" id="WP_188804589.1">
    <property type="nucleotide sequence ID" value="NZ_BAAAOU010000001.1"/>
</dbReference>
<feature type="compositionally biased region" description="Low complexity" evidence="1">
    <location>
        <begin position="1"/>
        <end position="53"/>
    </location>
</feature>
<feature type="transmembrane region" description="Helical" evidence="2">
    <location>
        <begin position="234"/>
        <end position="264"/>
    </location>
</feature>
<keyword evidence="2" id="KW-1133">Transmembrane helix</keyword>
<feature type="transmembrane region" description="Helical" evidence="2">
    <location>
        <begin position="131"/>
        <end position="151"/>
    </location>
</feature>
<feature type="region of interest" description="Disordered" evidence="1">
    <location>
        <begin position="1"/>
        <end position="55"/>
    </location>
</feature>
<proteinExistence type="predicted"/>
<evidence type="ECO:0000256" key="1">
    <source>
        <dbReference type="SAM" id="MobiDB-lite"/>
    </source>
</evidence>
<feature type="transmembrane region" description="Helical" evidence="2">
    <location>
        <begin position="276"/>
        <end position="297"/>
    </location>
</feature>
<keyword evidence="4" id="KW-1185">Reference proteome</keyword>
<comment type="caution">
    <text evidence="3">The sequence shown here is derived from an EMBL/GenBank/DDBJ whole genome shotgun (WGS) entry which is preliminary data.</text>
</comment>
<feature type="transmembrane region" description="Helical" evidence="2">
    <location>
        <begin position="163"/>
        <end position="181"/>
    </location>
</feature>
<name>A0ABQ2LSD6_9MICC</name>
<protein>
    <submittedName>
        <fullName evidence="3">DUF368 domain-containing protein</fullName>
    </submittedName>
</protein>
<organism evidence="3 4">
    <name type="scientific">Citricoccus zhacaiensis</name>
    <dbReference type="NCBI Taxonomy" id="489142"/>
    <lineage>
        <taxon>Bacteria</taxon>
        <taxon>Bacillati</taxon>
        <taxon>Actinomycetota</taxon>
        <taxon>Actinomycetes</taxon>
        <taxon>Micrococcales</taxon>
        <taxon>Micrococcaceae</taxon>
        <taxon>Citricoccus</taxon>
    </lineage>
</organism>
<keyword evidence="2" id="KW-0812">Transmembrane</keyword>
<feature type="transmembrane region" description="Helical" evidence="2">
    <location>
        <begin position="339"/>
        <end position="360"/>
    </location>
</feature>
<sequence>MSSAESSAESSSEPTPASDDVPATAGTTASAALSAEGPTAGAGSGTTPAAGPSIPAGRPTSLLGNLVRGALIGAVETVPGVSGGTVALVVGIYHHIIDSAAHVISAVRRLITGPDRTAGAREHLALVHWKVVLPVALAMVVAVFTVAGPMADAMESHPVQMRALFFGMVLASVAVPVRMMLQGLTTQRFRAVASGRDPAVVRLRPGHVIAGLGAAVATFLLVSLPPASVEAHPLVLVPAAMVAVSALVLPGLSGSFLLLTFGLYEPTLRAVDELDLAYLGIFALGMVLGMVLVVKLLKWLLDHRHTITLAVLSGVMVGGLRTLWPWQDESRTLHAPGEGAGLVLLLFLAGFAVVAVLLLVDARLQKRFLREHGRHGQAAPETAAS</sequence>
<dbReference type="InterPro" id="IPR007163">
    <property type="entry name" value="VCA0040-like"/>
</dbReference>
<evidence type="ECO:0000313" key="4">
    <source>
        <dbReference type="Proteomes" id="UP000642509"/>
    </source>
</evidence>
<dbReference type="Pfam" id="PF04018">
    <property type="entry name" value="VCA0040-like"/>
    <property type="match status" value="1"/>
</dbReference>
<keyword evidence="2" id="KW-0472">Membrane</keyword>
<evidence type="ECO:0000313" key="3">
    <source>
        <dbReference type="EMBL" id="GGO42604.1"/>
    </source>
</evidence>
<evidence type="ECO:0000256" key="2">
    <source>
        <dbReference type="SAM" id="Phobius"/>
    </source>
</evidence>
<gene>
    <name evidence="3" type="ORF">GCM10010977_08820</name>
</gene>
<reference evidence="4" key="1">
    <citation type="journal article" date="2019" name="Int. J. Syst. Evol. Microbiol.">
        <title>The Global Catalogue of Microorganisms (GCM) 10K type strain sequencing project: providing services to taxonomists for standard genome sequencing and annotation.</title>
        <authorList>
            <consortium name="The Broad Institute Genomics Platform"/>
            <consortium name="The Broad Institute Genome Sequencing Center for Infectious Disease"/>
            <person name="Wu L."/>
            <person name="Ma J."/>
        </authorList>
    </citation>
    <scope>NUCLEOTIDE SEQUENCE [LARGE SCALE GENOMIC DNA]</scope>
    <source>
        <strain evidence="4">CGMCC 1.7064</strain>
    </source>
</reference>